<sequence>MLTGFGLSTSAIISKEGVKEYTYLRDSLSFLFLDLTLLPMEDGSRGWLGIEFLQTLGRTPASGSPLGDTPVPR</sequence>
<dbReference type="EMBL" id="QGKW02000007">
    <property type="protein sequence ID" value="KAF2618252.1"/>
    <property type="molecule type" value="Genomic_DNA"/>
</dbReference>
<evidence type="ECO:0000313" key="2">
    <source>
        <dbReference type="Proteomes" id="UP000712281"/>
    </source>
</evidence>
<dbReference type="Proteomes" id="UP000712281">
    <property type="component" value="Unassembled WGS sequence"/>
</dbReference>
<evidence type="ECO:0000313" key="1">
    <source>
        <dbReference type="EMBL" id="KAF2618252.1"/>
    </source>
</evidence>
<accession>A0A8S9MGW3</accession>
<protein>
    <submittedName>
        <fullName evidence="1">Uncharacterized protein</fullName>
    </submittedName>
</protein>
<dbReference type="AlphaFoldDB" id="A0A8S9MGW3"/>
<name>A0A8S9MGW3_BRACR</name>
<organism evidence="1 2">
    <name type="scientific">Brassica cretica</name>
    <name type="common">Mustard</name>
    <dbReference type="NCBI Taxonomy" id="69181"/>
    <lineage>
        <taxon>Eukaryota</taxon>
        <taxon>Viridiplantae</taxon>
        <taxon>Streptophyta</taxon>
        <taxon>Embryophyta</taxon>
        <taxon>Tracheophyta</taxon>
        <taxon>Spermatophyta</taxon>
        <taxon>Magnoliopsida</taxon>
        <taxon>eudicotyledons</taxon>
        <taxon>Gunneridae</taxon>
        <taxon>Pentapetalae</taxon>
        <taxon>rosids</taxon>
        <taxon>malvids</taxon>
        <taxon>Brassicales</taxon>
        <taxon>Brassicaceae</taxon>
        <taxon>Brassiceae</taxon>
        <taxon>Brassica</taxon>
    </lineage>
</organism>
<gene>
    <name evidence="1" type="ORF">F2Q68_00039807</name>
</gene>
<proteinExistence type="predicted"/>
<comment type="caution">
    <text evidence="1">The sequence shown here is derived from an EMBL/GenBank/DDBJ whole genome shotgun (WGS) entry which is preliminary data.</text>
</comment>
<reference evidence="1" key="1">
    <citation type="submission" date="2019-12" db="EMBL/GenBank/DDBJ databases">
        <title>Genome sequencing and annotation of Brassica cretica.</title>
        <authorList>
            <person name="Studholme D.J."/>
            <person name="Sarris P.F."/>
        </authorList>
    </citation>
    <scope>NUCLEOTIDE SEQUENCE</scope>
    <source>
        <strain evidence="1">PFS-001/15</strain>
        <tissue evidence="1">Leaf</tissue>
    </source>
</reference>